<dbReference type="PANTHER" id="PTHR30121">
    <property type="entry name" value="UNCHARACTERIZED PROTEIN YJGR-RELATED"/>
    <property type="match status" value="1"/>
</dbReference>
<dbReference type="Gene3D" id="1.10.8.730">
    <property type="match status" value="1"/>
</dbReference>
<accession>A0A0D6PIV9</accession>
<evidence type="ECO:0000313" key="5">
    <source>
        <dbReference type="EMBL" id="GAN81148.1"/>
    </source>
</evidence>
<comment type="caution">
    <text evidence="5">The sequence shown here is derived from an EMBL/GenBank/DDBJ whole genome shotgun (WGS) entry which is preliminary data.</text>
</comment>
<evidence type="ECO:0000259" key="4">
    <source>
        <dbReference type="Pfam" id="PF03135"/>
    </source>
</evidence>
<sequence>MPSNRIRAERSAERYLPYLGHVRPHILLMDDGSVLAMAEIPGAPYELAADADRAASLVTVNALCKNVADDNVTLHSAFVRGPGAGQLAHAVMPNEFAASLDRAYRERVLTGRLYQNTWYLTVIVSPRNPLGGKAGGATGSLFGGKRERQKPHATAEGIRQLEEIWQTISQTLAPYDVRRLGLRPAANGQFYFSEIAEALRLILTGTAAPVPLVSGPLGAALYTDRAIFGRRAFELRGPGVSRFGAIFGYREYPSETYAGMYDGVFSLPCPVVMVHTFDFHARHTSEKRLGLKSAQMTAANDKAKSQINDLADAQDHLASGKIAMGEHHFSLTVYADTIEELDRLSGLTRTVIANSGGVVAQESAGLEAAYFAQLPGNRKWRTRPGTITTRNFAAFSGFEAFPRGQRAGKWGSAMARFRTTAGTAYDYVPHVEDVGMTAIFGKIGQGKTTFMLFLLALFPQYFAARNGAVVFFDKDRGGELLCRAVGGRYLVVRAGRDSGLAPLKALDNTPESVAFLVQWLTALIQQDGHGPLPPEDDARLTRGVQALLRLAPEMRSLAGLRQFLDWRNPMGAGARLERWCKGGSLGWAFDGEHDDVSLDSTTVGFDLTAILDNGTVCAPAANYLLYRISQALDGRRFVLSCDEFNFYLLNPLFAKIWADFMLTVRKSNAVVLLATQEPAPVLDSPQGDSILRQCQTLVFCPTPGAEENLYRKRLNFTAGEFRAIAEDMLPNSRQLLIKRHGGSAIIDFDLSALPEFVAILSSRKSSVGFVERLRAIHGDDPAAWLPEFMTRFHEEVE</sequence>
<keyword evidence="6" id="KW-1185">Reference proteome</keyword>
<dbReference type="Pfam" id="PF03135">
    <property type="entry name" value="CagE_TrbE_VirB"/>
    <property type="match status" value="1"/>
</dbReference>
<dbReference type="EMBL" id="BANC01000076">
    <property type="protein sequence ID" value="GAN81148.1"/>
    <property type="molecule type" value="Genomic_DNA"/>
</dbReference>
<dbReference type="NCBIfam" id="TIGR00929">
    <property type="entry name" value="VirB4_CagE"/>
    <property type="match status" value="1"/>
</dbReference>
<dbReference type="PANTHER" id="PTHR30121:SF12">
    <property type="entry name" value="TYPE IV SECRETION SYSTEM PROTEIN CAGE"/>
    <property type="match status" value="1"/>
</dbReference>
<gene>
    <name evidence="5" type="ORF">Aam_078_025</name>
</gene>
<evidence type="ECO:0000256" key="1">
    <source>
        <dbReference type="ARBA" id="ARBA00006512"/>
    </source>
</evidence>
<comment type="similarity">
    <text evidence="1">Belongs to the TrbE/VirB4 family.</text>
</comment>
<dbReference type="InterPro" id="IPR027417">
    <property type="entry name" value="P-loop_NTPase"/>
</dbReference>
<dbReference type="GO" id="GO:0005524">
    <property type="term" value="F:ATP binding"/>
    <property type="evidence" value="ECO:0007669"/>
    <property type="project" value="UniProtKB-KW"/>
</dbReference>
<proteinExistence type="inferred from homology"/>
<dbReference type="AlphaFoldDB" id="A0A0D6PIV9"/>
<name>A0A0D6PIV9_9PROT</name>
<evidence type="ECO:0000256" key="3">
    <source>
        <dbReference type="ARBA" id="ARBA00022840"/>
    </source>
</evidence>
<dbReference type="STRING" id="1120923.SAMN02746095_02590"/>
<reference evidence="5 6" key="1">
    <citation type="submission" date="2012-11" db="EMBL/GenBank/DDBJ databases">
        <title>Whole genome sequence of Acidocella aminolytica 101 = DSM 11237.</title>
        <authorList>
            <person name="Azuma Y."/>
            <person name="Higashiura N."/>
            <person name="Hirakawa H."/>
            <person name="Matsushita K."/>
        </authorList>
    </citation>
    <scope>NUCLEOTIDE SEQUENCE [LARGE SCALE GENOMIC DNA]</scope>
    <source>
        <strain evidence="6">101 / DSM 11237</strain>
    </source>
</reference>
<dbReference type="NCBIfam" id="NF010427">
    <property type="entry name" value="PRK13853.1"/>
    <property type="match status" value="1"/>
</dbReference>
<dbReference type="Gene3D" id="3.40.50.300">
    <property type="entry name" value="P-loop containing nucleotide triphosphate hydrolases"/>
    <property type="match status" value="1"/>
</dbReference>
<dbReference type="OrthoDB" id="9816422at2"/>
<dbReference type="InterPro" id="IPR018145">
    <property type="entry name" value="CagE_TrbE_VirB_cntrl_dom"/>
</dbReference>
<keyword evidence="3" id="KW-0067">ATP-binding</keyword>
<protein>
    <submittedName>
        <fullName evidence="5">Secretion system type IV protein VirB4</fullName>
    </submittedName>
</protein>
<dbReference type="InterPro" id="IPR004346">
    <property type="entry name" value="CagE_TrbE_VirB"/>
</dbReference>
<feature type="domain" description="CagE TrbE VirB component of type IV transporter system central" evidence="4">
    <location>
        <begin position="191"/>
        <end position="383"/>
    </location>
</feature>
<keyword evidence="2" id="KW-0547">Nucleotide-binding</keyword>
<evidence type="ECO:0000256" key="2">
    <source>
        <dbReference type="ARBA" id="ARBA00022741"/>
    </source>
</evidence>
<evidence type="ECO:0000313" key="6">
    <source>
        <dbReference type="Proteomes" id="UP000032668"/>
    </source>
</evidence>
<organism evidence="5 6">
    <name type="scientific">Acidocella aminolytica 101 = DSM 11237</name>
    <dbReference type="NCBI Taxonomy" id="1120923"/>
    <lineage>
        <taxon>Bacteria</taxon>
        <taxon>Pseudomonadati</taxon>
        <taxon>Pseudomonadota</taxon>
        <taxon>Alphaproteobacteria</taxon>
        <taxon>Acetobacterales</taxon>
        <taxon>Acidocellaceae</taxon>
        <taxon>Acidocella</taxon>
    </lineage>
</organism>
<dbReference type="Proteomes" id="UP000032668">
    <property type="component" value="Unassembled WGS sequence"/>
</dbReference>
<dbReference type="InterPro" id="IPR051162">
    <property type="entry name" value="T4SS_component"/>
</dbReference>
<dbReference type="SUPFAM" id="SSF52540">
    <property type="entry name" value="P-loop containing nucleoside triphosphate hydrolases"/>
    <property type="match status" value="1"/>
</dbReference>
<dbReference type="RefSeq" id="WP_048879533.1">
    <property type="nucleotide sequence ID" value="NZ_BANC01000076.1"/>
</dbReference>